<dbReference type="EMBL" id="JBHUPD010000004">
    <property type="protein sequence ID" value="MFD2874440.1"/>
    <property type="molecule type" value="Genomic_DNA"/>
</dbReference>
<evidence type="ECO:0000259" key="1">
    <source>
        <dbReference type="Pfam" id="PF08818"/>
    </source>
</evidence>
<dbReference type="RefSeq" id="WP_377189121.1">
    <property type="nucleotide sequence ID" value="NZ_JBHUPD010000004.1"/>
</dbReference>
<protein>
    <submittedName>
        <fullName evidence="2">YdeI family protein</fullName>
    </submittedName>
</protein>
<organism evidence="2 3">
    <name type="scientific">Mucilaginibacter ximonensis</name>
    <dbReference type="NCBI Taxonomy" id="538021"/>
    <lineage>
        <taxon>Bacteria</taxon>
        <taxon>Pseudomonadati</taxon>
        <taxon>Bacteroidota</taxon>
        <taxon>Sphingobacteriia</taxon>
        <taxon>Sphingobacteriales</taxon>
        <taxon>Sphingobacteriaceae</taxon>
        <taxon>Mucilaginibacter</taxon>
    </lineage>
</organism>
<dbReference type="Proteomes" id="UP001597557">
    <property type="component" value="Unassembled WGS sequence"/>
</dbReference>
<evidence type="ECO:0000313" key="2">
    <source>
        <dbReference type="EMBL" id="MFD2874440.1"/>
    </source>
</evidence>
<reference evidence="3" key="1">
    <citation type="journal article" date="2019" name="Int. J. Syst. Evol. Microbiol.">
        <title>The Global Catalogue of Microorganisms (GCM) 10K type strain sequencing project: providing services to taxonomists for standard genome sequencing and annotation.</title>
        <authorList>
            <consortium name="The Broad Institute Genomics Platform"/>
            <consortium name="The Broad Institute Genome Sequencing Center for Infectious Disease"/>
            <person name="Wu L."/>
            <person name="Ma J."/>
        </authorList>
    </citation>
    <scope>NUCLEOTIDE SEQUENCE [LARGE SCALE GENOMIC DNA]</scope>
    <source>
        <strain evidence="3">KCTC 22437</strain>
    </source>
</reference>
<dbReference type="SUPFAM" id="SSF159888">
    <property type="entry name" value="YdhG-like"/>
    <property type="match status" value="1"/>
</dbReference>
<accession>A0ABW5YGM6</accession>
<dbReference type="Pfam" id="PF08818">
    <property type="entry name" value="DUF1801"/>
    <property type="match status" value="1"/>
</dbReference>
<feature type="domain" description="YdhG-like" evidence="1">
    <location>
        <begin position="28"/>
        <end position="124"/>
    </location>
</feature>
<evidence type="ECO:0000313" key="3">
    <source>
        <dbReference type="Proteomes" id="UP001597557"/>
    </source>
</evidence>
<proteinExistence type="predicted"/>
<dbReference type="Gene3D" id="3.90.1150.200">
    <property type="match status" value="1"/>
</dbReference>
<sequence>MLKYYIGGMQQYDPRIDEYISKKAPFAQAILKHLRELVHSVSPQITETIKWGHPFFEYKGVLANMAGFKEHCAFGFWGSRSLNDPHNILKHSQERDGAGNFGRITKLSDLPDDAILKDFILQAIAIKDAGPEVNVVKKPAPPKAPKAPIEMPAYFADALQTDQKALATFQNFSPSNKREYLEWIIDAKTEATRQKRIEQALEWMAEGKSRNWKYK</sequence>
<name>A0ABW5YGM6_9SPHI</name>
<gene>
    <name evidence="2" type="ORF">ACFS5N_18300</name>
</gene>
<dbReference type="Pfam" id="PF13376">
    <property type="entry name" value="OmdA"/>
    <property type="match status" value="1"/>
</dbReference>
<comment type="caution">
    <text evidence="2">The sequence shown here is derived from an EMBL/GenBank/DDBJ whole genome shotgun (WGS) entry which is preliminary data.</text>
</comment>
<dbReference type="InterPro" id="IPR014922">
    <property type="entry name" value="YdhG-like"/>
</dbReference>
<keyword evidence="3" id="KW-1185">Reference proteome</keyword>